<accession>A0ABS2MMF8</accession>
<sequence>MRITNQAIMHNLIKLMNQPDVPAKTKQLIGSIIEGQVIALEGETLSVEVDGEVIKLQNQSSHAFQKGDFISAQIVDVKDGALWIRVADDLPQETEDIPMQLLNKMKLPTTPINQEIVKALIQNEVPVTLTTVKSMQNAIKEVGVFSAEFSTAPEPTREMALANLDKPLKEMILFMMKDEQTPERSNESLSTFKTNDSGHVERLLTTPLANEVIKAEAKGVFEALKQVLNVESSLPDTKVVQELLNQFEVNRSSVLVRENLELTLKNLTLIEAAIQNKNPVSEAFVKLLDQISKLPLKDHVVSQALEILVNEATNDEKVESLLQWAKQSGLSESIVEEMQTQFSIVKELKQVPQGVPDSIAFYQFPIQLEKEFTTVDLYVKKRHKKVDPDDLYLLVALNTHNCGEVRCAVHKMKSHYDLAFSLEEKDTRDLFKMNQLNLEMVLNEMGISDVSIRFGVKELDFVQSFEPEHDGFTIDMKV</sequence>
<gene>
    <name evidence="1" type="ORF">JOC49_000079</name>
</gene>
<organism evidence="1 2">
    <name type="scientific">Fusibacter tunisiensis</name>
    <dbReference type="NCBI Taxonomy" id="1008308"/>
    <lineage>
        <taxon>Bacteria</taxon>
        <taxon>Bacillati</taxon>
        <taxon>Bacillota</taxon>
        <taxon>Clostridia</taxon>
        <taxon>Eubacteriales</taxon>
        <taxon>Eubacteriales Family XII. Incertae Sedis</taxon>
        <taxon>Fusibacter</taxon>
    </lineage>
</organism>
<comment type="caution">
    <text evidence="1">The sequence shown here is derived from an EMBL/GenBank/DDBJ whole genome shotgun (WGS) entry which is preliminary data.</text>
</comment>
<evidence type="ECO:0008006" key="3">
    <source>
        <dbReference type="Google" id="ProtNLM"/>
    </source>
</evidence>
<proteinExistence type="predicted"/>
<dbReference type="EMBL" id="JAFBDT010000001">
    <property type="protein sequence ID" value="MBM7560570.1"/>
    <property type="molecule type" value="Genomic_DNA"/>
</dbReference>
<protein>
    <recommendedName>
        <fullName evidence="3">Flagellar hook-length control protein FliK</fullName>
    </recommendedName>
</protein>
<evidence type="ECO:0000313" key="2">
    <source>
        <dbReference type="Proteomes" id="UP000767854"/>
    </source>
</evidence>
<reference evidence="1 2" key="1">
    <citation type="submission" date="2021-01" db="EMBL/GenBank/DDBJ databases">
        <title>Genomic Encyclopedia of Type Strains, Phase IV (KMG-IV): sequencing the most valuable type-strain genomes for metagenomic binning, comparative biology and taxonomic classification.</title>
        <authorList>
            <person name="Goeker M."/>
        </authorList>
    </citation>
    <scope>NUCLEOTIDE SEQUENCE [LARGE SCALE GENOMIC DNA]</scope>
    <source>
        <strain evidence="1 2">DSM 24436</strain>
    </source>
</reference>
<evidence type="ECO:0000313" key="1">
    <source>
        <dbReference type="EMBL" id="MBM7560570.1"/>
    </source>
</evidence>
<name>A0ABS2MMF8_9FIRM</name>
<dbReference type="RefSeq" id="WP_204661093.1">
    <property type="nucleotide sequence ID" value="NZ_JAFBDT010000001.1"/>
</dbReference>
<dbReference type="Proteomes" id="UP000767854">
    <property type="component" value="Unassembled WGS sequence"/>
</dbReference>
<keyword evidence="2" id="KW-1185">Reference proteome</keyword>